<proteinExistence type="inferred from homology"/>
<evidence type="ECO:0000256" key="10">
    <source>
        <dbReference type="ARBA" id="ARBA00023237"/>
    </source>
</evidence>
<gene>
    <name evidence="16" type="ORF">HNR48_001583</name>
</gene>
<dbReference type="InterPro" id="IPR036942">
    <property type="entry name" value="Beta-barrel_TonB_sf"/>
</dbReference>
<keyword evidence="4" id="KW-0410">Iron transport</keyword>
<dbReference type="AlphaFoldDB" id="A0A7X0JTS7"/>
<evidence type="ECO:0000256" key="13">
    <source>
        <dbReference type="SAM" id="SignalP"/>
    </source>
</evidence>
<feature type="domain" description="TonB-dependent receptor-like beta-barrel" evidence="14">
    <location>
        <begin position="247"/>
        <end position="708"/>
    </location>
</feature>
<keyword evidence="9 11" id="KW-0472">Membrane</keyword>
<dbReference type="InParanoid" id="A0A7X0JTS7"/>
<dbReference type="Proteomes" id="UP000528457">
    <property type="component" value="Unassembled WGS sequence"/>
</dbReference>
<evidence type="ECO:0000256" key="4">
    <source>
        <dbReference type="ARBA" id="ARBA00022496"/>
    </source>
</evidence>
<evidence type="ECO:0000256" key="5">
    <source>
        <dbReference type="ARBA" id="ARBA00022692"/>
    </source>
</evidence>
<organism evidence="16 17">
    <name type="scientific">Pseudoteredinibacter isoporae</name>
    <dbReference type="NCBI Taxonomy" id="570281"/>
    <lineage>
        <taxon>Bacteria</taxon>
        <taxon>Pseudomonadati</taxon>
        <taxon>Pseudomonadota</taxon>
        <taxon>Gammaproteobacteria</taxon>
        <taxon>Cellvibrionales</taxon>
        <taxon>Cellvibrionaceae</taxon>
        <taxon>Pseudoteredinibacter</taxon>
    </lineage>
</organism>
<keyword evidence="17" id="KW-1185">Reference proteome</keyword>
<sequence length="788" mass="87362">MLNSNAPAPRIANPLTQLSAAVCAGVLCLSGQVQAQETLEEIVVTAQKREQSLVDVPISVTAMSAQTLEQTGVRRLQEIAEYVPNLQIGGNSGRDTTVQIRGVGSSSRNIGFDSRVGVYVDGVYTGQSPASNQDILDLERVEVLRGPQGTLFGKNNVAGAINMITKKPAQEFGGDVRVEFGNLDSRRVTGILDVPLGDTVFTKLSVNDIARDGFVKSLNTGNKGGEQDSTTARFQLLADLNSDLEMNLALDWTKLDDQLSRSRRRIANNSGQIEPELNEFETLNNVDFTEDRELKGMALSFDWALNDGYQAKSISSYRETAIDTLSDLDAGARWAESPLPPGFPPLNIDFAFGITSDVELRFMEEYKQFTQEFQLLSPTDGDLRWVAGLYYYEQEGYSERDAISHYDPNHPFYASGRLPWPGDITYTLRTQGTVDTTSYAAYLNGEYDLGERWTLGLGARYTKEDKDVDYTMDPSDAAPDVLGVGVTLNAAFRFANDRLLDNRSDTHLSWEGSLRYDVSENSNAYYRVSTGFKSGGYNLDFITIDAWEAGIEFDKEEVISHELGIKGEVFDNRLSYGLALFYAEYEDYQVQQFLESADGVAGAAVIGNASEVETTGLEFEMKALLMPNLILDFAVGLLDAKYKDFPGGDRDNNGNTVNLKGNRLPGSPEHTLNLGLQYYLPVETFNAEALFRIDYAYSGDVFGGGNNREEKTRRLADGSSIDYRYIKDRRSLNARIGLKSENGNWYGSIWGRNLTNENDYFIGEDIFGTYGTLDSLPRTYGIEVGYRL</sequence>
<comment type="subcellular location">
    <subcellularLocation>
        <location evidence="1 11">Cell outer membrane</location>
        <topology evidence="1 11">Multi-pass membrane protein</topology>
    </subcellularLocation>
</comment>
<evidence type="ECO:0000313" key="17">
    <source>
        <dbReference type="Proteomes" id="UP000528457"/>
    </source>
</evidence>
<keyword evidence="7" id="KW-0406">Ion transport</keyword>
<dbReference type="EMBL" id="JACHHT010000001">
    <property type="protein sequence ID" value="MBB6521305.1"/>
    <property type="molecule type" value="Genomic_DNA"/>
</dbReference>
<evidence type="ECO:0000256" key="9">
    <source>
        <dbReference type="ARBA" id="ARBA00023136"/>
    </source>
</evidence>
<evidence type="ECO:0000256" key="12">
    <source>
        <dbReference type="RuleBase" id="RU003357"/>
    </source>
</evidence>
<evidence type="ECO:0000259" key="14">
    <source>
        <dbReference type="Pfam" id="PF00593"/>
    </source>
</evidence>
<evidence type="ECO:0000256" key="6">
    <source>
        <dbReference type="ARBA" id="ARBA00023004"/>
    </source>
</evidence>
<comment type="caution">
    <text evidence="16">The sequence shown here is derived from an EMBL/GenBank/DDBJ whole genome shotgun (WGS) entry which is preliminary data.</text>
</comment>
<protein>
    <submittedName>
        <fullName evidence="16">Iron complex outermembrane receptor protein</fullName>
    </submittedName>
</protein>
<comment type="similarity">
    <text evidence="11 12">Belongs to the TonB-dependent receptor family.</text>
</comment>
<dbReference type="InterPro" id="IPR000531">
    <property type="entry name" value="Beta-barrel_TonB"/>
</dbReference>
<evidence type="ECO:0000256" key="11">
    <source>
        <dbReference type="PROSITE-ProRule" id="PRU01360"/>
    </source>
</evidence>
<dbReference type="GO" id="GO:0006826">
    <property type="term" value="P:iron ion transport"/>
    <property type="evidence" value="ECO:0007669"/>
    <property type="project" value="UniProtKB-KW"/>
</dbReference>
<name>A0A7X0JTS7_9GAMM</name>
<keyword evidence="16" id="KW-0675">Receptor</keyword>
<dbReference type="GO" id="GO:0009279">
    <property type="term" value="C:cell outer membrane"/>
    <property type="evidence" value="ECO:0007669"/>
    <property type="project" value="UniProtKB-SubCell"/>
</dbReference>
<evidence type="ECO:0000256" key="3">
    <source>
        <dbReference type="ARBA" id="ARBA00022452"/>
    </source>
</evidence>
<dbReference type="CDD" id="cd01347">
    <property type="entry name" value="ligand_gated_channel"/>
    <property type="match status" value="1"/>
</dbReference>
<dbReference type="RefSeq" id="WP_166848869.1">
    <property type="nucleotide sequence ID" value="NZ_JAAONY010000001.1"/>
</dbReference>
<feature type="chain" id="PRO_5031430889" evidence="13">
    <location>
        <begin position="36"/>
        <end position="788"/>
    </location>
</feature>
<dbReference type="PROSITE" id="PS52016">
    <property type="entry name" value="TONB_DEPENDENT_REC_3"/>
    <property type="match status" value="1"/>
</dbReference>
<feature type="signal peptide" evidence="13">
    <location>
        <begin position="1"/>
        <end position="35"/>
    </location>
</feature>
<evidence type="ECO:0000313" key="16">
    <source>
        <dbReference type="EMBL" id="MBB6521305.1"/>
    </source>
</evidence>
<dbReference type="InterPro" id="IPR012910">
    <property type="entry name" value="Plug_dom"/>
</dbReference>
<keyword evidence="3 11" id="KW-1134">Transmembrane beta strand</keyword>
<dbReference type="SUPFAM" id="SSF56935">
    <property type="entry name" value="Porins"/>
    <property type="match status" value="1"/>
</dbReference>
<evidence type="ECO:0000256" key="7">
    <source>
        <dbReference type="ARBA" id="ARBA00023065"/>
    </source>
</evidence>
<evidence type="ECO:0000256" key="1">
    <source>
        <dbReference type="ARBA" id="ARBA00004571"/>
    </source>
</evidence>
<evidence type="ECO:0000256" key="2">
    <source>
        <dbReference type="ARBA" id="ARBA00022448"/>
    </source>
</evidence>
<dbReference type="Gene3D" id="2.40.170.20">
    <property type="entry name" value="TonB-dependent receptor, beta-barrel domain"/>
    <property type="match status" value="1"/>
</dbReference>
<dbReference type="PANTHER" id="PTHR32552">
    <property type="entry name" value="FERRICHROME IRON RECEPTOR-RELATED"/>
    <property type="match status" value="1"/>
</dbReference>
<keyword evidence="10 11" id="KW-0998">Cell outer membrane</keyword>
<keyword evidence="2 11" id="KW-0813">Transport</keyword>
<keyword evidence="5 11" id="KW-0812">Transmembrane</keyword>
<accession>A0A7X0JTS7</accession>
<keyword evidence="13" id="KW-0732">Signal</keyword>
<feature type="domain" description="TonB-dependent receptor plug" evidence="15">
    <location>
        <begin position="53"/>
        <end position="160"/>
    </location>
</feature>
<evidence type="ECO:0000259" key="15">
    <source>
        <dbReference type="Pfam" id="PF07715"/>
    </source>
</evidence>
<keyword evidence="8 12" id="KW-0798">TonB box</keyword>
<dbReference type="InterPro" id="IPR039426">
    <property type="entry name" value="TonB-dep_rcpt-like"/>
</dbReference>
<dbReference type="Pfam" id="PF07715">
    <property type="entry name" value="Plug"/>
    <property type="match status" value="1"/>
</dbReference>
<keyword evidence="6" id="KW-0408">Iron</keyword>
<evidence type="ECO:0000256" key="8">
    <source>
        <dbReference type="ARBA" id="ARBA00023077"/>
    </source>
</evidence>
<reference evidence="16 17" key="1">
    <citation type="submission" date="2020-08" db="EMBL/GenBank/DDBJ databases">
        <title>Genomic Encyclopedia of Type Strains, Phase IV (KMG-IV): sequencing the most valuable type-strain genomes for metagenomic binning, comparative biology and taxonomic classification.</title>
        <authorList>
            <person name="Goeker M."/>
        </authorList>
    </citation>
    <scope>NUCLEOTIDE SEQUENCE [LARGE SCALE GENOMIC DNA]</scope>
    <source>
        <strain evidence="16 17">DSM 22368</strain>
    </source>
</reference>
<dbReference type="Pfam" id="PF00593">
    <property type="entry name" value="TonB_dep_Rec_b-barrel"/>
    <property type="match status" value="1"/>
</dbReference>
<dbReference type="PANTHER" id="PTHR32552:SF81">
    <property type="entry name" value="TONB-DEPENDENT OUTER MEMBRANE RECEPTOR"/>
    <property type="match status" value="1"/>
</dbReference>